<dbReference type="RefSeq" id="WP_183656943.1">
    <property type="nucleotide sequence ID" value="NZ_BAAAXX010000090.1"/>
</dbReference>
<feature type="transmembrane region" description="Helical" evidence="1">
    <location>
        <begin position="105"/>
        <end position="126"/>
    </location>
</feature>
<comment type="caution">
    <text evidence="2">The sequence shown here is derived from an EMBL/GenBank/DDBJ whole genome shotgun (WGS) entry which is preliminary data.</text>
</comment>
<feature type="transmembrane region" description="Helical" evidence="1">
    <location>
        <begin position="42"/>
        <end position="62"/>
    </location>
</feature>
<feature type="transmembrane region" description="Helical" evidence="1">
    <location>
        <begin position="74"/>
        <end position="93"/>
    </location>
</feature>
<keyword evidence="1" id="KW-1133">Transmembrane helix</keyword>
<dbReference type="Proteomes" id="UP000579945">
    <property type="component" value="Unassembled WGS sequence"/>
</dbReference>
<dbReference type="Pfam" id="PF06197">
    <property type="entry name" value="DUF998"/>
    <property type="match status" value="1"/>
</dbReference>
<dbReference type="EMBL" id="JACIBV010000001">
    <property type="protein sequence ID" value="MBB3731226.1"/>
    <property type="molecule type" value="Genomic_DNA"/>
</dbReference>
<evidence type="ECO:0000256" key="1">
    <source>
        <dbReference type="SAM" id="Phobius"/>
    </source>
</evidence>
<keyword evidence="1" id="KW-0472">Membrane</keyword>
<sequence>MKGLLIGGFTTLGTGTGAMLTLQTQAGLDPLHTLISEYAFHPIGWLLPASLTLFAVGAVFIAEGLRRSGAGRMAVSLVAVWGVCMLLLGLFPTDRPGLDLSMSGAIHRYAGFVAFLVMPVAGLLLVRAKANYARAMKALSGIALGALVLVVIPYVVRMAGVPLDNADIPAGLTQRLVVVSEVGLLLLLALHLVRLPHAAGQRTPRVVSVQHAAAVAPVPARTSRSLAA</sequence>
<evidence type="ECO:0000313" key="2">
    <source>
        <dbReference type="EMBL" id="MBB3731226.1"/>
    </source>
</evidence>
<reference evidence="2 3" key="1">
    <citation type="submission" date="2020-08" db="EMBL/GenBank/DDBJ databases">
        <title>Sequencing the genomes of 1000 actinobacteria strains.</title>
        <authorList>
            <person name="Klenk H.-P."/>
        </authorList>
    </citation>
    <scope>NUCLEOTIDE SEQUENCE [LARGE SCALE GENOMIC DNA]</scope>
    <source>
        <strain evidence="2 3">DSM 44320</strain>
    </source>
</reference>
<accession>A0A7W5YBC5</accession>
<gene>
    <name evidence="2" type="ORF">FHR33_007086</name>
</gene>
<evidence type="ECO:0008006" key="4">
    <source>
        <dbReference type="Google" id="ProtNLM"/>
    </source>
</evidence>
<name>A0A7W5YBC5_9ACTN</name>
<evidence type="ECO:0000313" key="3">
    <source>
        <dbReference type="Proteomes" id="UP000579945"/>
    </source>
</evidence>
<protein>
    <recommendedName>
        <fullName evidence="4">DUF998 domain-containing protein</fullName>
    </recommendedName>
</protein>
<dbReference type="InterPro" id="IPR009339">
    <property type="entry name" value="DUF998"/>
</dbReference>
<feature type="transmembrane region" description="Helical" evidence="1">
    <location>
        <begin position="138"/>
        <end position="156"/>
    </location>
</feature>
<organism evidence="2 3">
    <name type="scientific">Nonomuraea dietziae</name>
    <dbReference type="NCBI Taxonomy" id="65515"/>
    <lineage>
        <taxon>Bacteria</taxon>
        <taxon>Bacillati</taxon>
        <taxon>Actinomycetota</taxon>
        <taxon>Actinomycetes</taxon>
        <taxon>Streptosporangiales</taxon>
        <taxon>Streptosporangiaceae</taxon>
        <taxon>Nonomuraea</taxon>
    </lineage>
</organism>
<keyword evidence="1" id="KW-0812">Transmembrane</keyword>
<dbReference type="AlphaFoldDB" id="A0A7W5YBC5"/>
<dbReference type="GeneID" id="95393335"/>
<keyword evidence="3" id="KW-1185">Reference proteome</keyword>
<proteinExistence type="predicted"/>
<feature type="transmembrane region" description="Helical" evidence="1">
    <location>
        <begin position="176"/>
        <end position="195"/>
    </location>
</feature>